<feature type="transmembrane region" description="Helical" evidence="3">
    <location>
        <begin position="127"/>
        <end position="149"/>
    </location>
</feature>
<protein>
    <recommendedName>
        <fullName evidence="2">Biotin transporter</fullName>
    </recommendedName>
</protein>
<evidence type="ECO:0000313" key="5">
    <source>
        <dbReference type="Proteomes" id="UP000332515"/>
    </source>
</evidence>
<dbReference type="PIRSF" id="PIRSF016661">
    <property type="entry name" value="BioY"/>
    <property type="match status" value="1"/>
</dbReference>
<keyword evidence="2" id="KW-1003">Cell membrane</keyword>
<dbReference type="InterPro" id="IPR003784">
    <property type="entry name" value="BioY"/>
</dbReference>
<keyword evidence="3" id="KW-0812">Transmembrane</keyword>
<dbReference type="AlphaFoldDB" id="A0A6A7YAG8"/>
<evidence type="ECO:0000256" key="3">
    <source>
        <dbReference type="SAM" id="Phobius"/>
    </source>
</evidence>
<feature type="transmembrane region" description="Helical" evidence="3">
    <location>
        <begin position="155"/>
        <end position="177"/>
    </location>
</feature>
<dbReference type="GO" id="GO:0015225">
    <property type="term" value="F:biotin transmembrane transporter activity"/>
    <property type="evidence" value="ECO:0007669"/>
    <property type="project" value="UniProtKB-UniRule"/>
</dbReference>
<dbReference type="RefSeq" id="WP_153490255.1">
    <property type="nucleotide sequence ID" value="NZ_VWNA01000003.1"/>
</dbReference>
<dbReference type="GO" id="GO:0005886">
    <property type="term" value="C:plasma membrane"/>
    <property type="evidence" value="ECO:0007669"/>
    <property type="project" value="UniProtKB-SubCell"/>
</dbReference>
<evidence type="ECO:0000313" key="4">
    <source>
        <dbReference type="EMBL" id="MQT15317.1"/>
    </source>
</evidence>
<dbReference type="Proteomes" id="UP000332515">
    <property type="component" value="Unassembled WGS sequence"/>
</dbReference>
<comment type="subcellular location">
    <subcellularLocation>
        <location evidence="2">Cell membrane</location>
        <topology evidence="2">Multi-pass membrane protein</topology>
    </subcellularLocation>
</comment>
<evidence type="ECO:0000256" key="1">
    <source>
        <dbReference type="ARBA" id="ARBA00010692"/>
    </source>
</evidence>
<dbReference type="EMBL" id="VWNA01000003">
    <property type="protein sequence ID" value="MQT15317.1"/>
    <property type="molecule type" value="Genomic_DNA"/>
</dbReference>
<dbReference type="Pfam" id="PF02632">
    <property type="entry name" value="BioY"/>
    <property type="match status" value="1"/>
</dbReference>
<feature type="transmembrane region" description="Helical" evidence="3">
    <location>
        <begin position="69"/>
        <end position="91"/>
    </location>
</feature>
<organism evidence="4 5">
    <name type="scientific">Segnochrobactrum spirostomi</name>
    <dbReference type="NCBI Taxonomy" id="2608987"/>
    <lineage>
        <taxon>Bacteria</taxon>
        <taxon>Pseudomonadati</taxon>
        <taxon>Pseudomonadota</taxon>
        <taxon>Alphaproteobacteria</taxon>
        <taxon>Hyphomicrobiales</taxon>
        <taxon>Segnochrobactraceae</taxon>
        <taxon>Segnochrobactrum</taxon>
    </lineage>
</organism>
<comment type="similarity">
    <text evidence="1 2">Belongs to the BioY family.</text>
</comment>
<reference evidence="4 5" key="1">
    <citation type="submission" date="2019-09" db="EMBL/GenBank/DDBJ databases">
        <title>Segnochrobactrum spirostomi gen. nov., sp. nov., isolated from the ciliate Spirostomum cf. yagiui and description of a novel family, Segnochrobactraceae fam. nov. within the order Rhizobiales of the class Alphaproteobacteria.</title>
        <authorList>
            <person name="Akter S."/>
            <person name="Shazib S.U.A."/>
            <person name="Shin M.K."/>
        </authorList>
    </citation>
    <scope>NUCLEOTIDE SEQUENCE [LARGE SCALE GENOMIC DNA]</scope>
    <source>
        <strain evidence="4 5">Sp-1</strain>
    </source>
</reference>
<keyword evidence="3" id="KW-1133">Transmembrane helix</keyword>
<dbReference type="Gene3D" id="1.10.1760.20">
    <property type="match status" value="1"/>
</dbReference>
<evidence type="ECO:0000256" key="2">
    <source>
        <dbReference type="PIRNR" id="PIRNR016661"/>
    </source>
</evidence>
<dbReference type="PANTHER" id="PTHR34295">
    <property type="entry name" value="BIOTIN TRANSPORTER BIOY"/>
    <property type="match status" value="1"/>
</dbReference>
<comment type="caution">
    <text evidence="4">The sequence shown here is derived from an EMBL/GenBank/DDBJ whole genome shotgun (WGS) entry which is preliminary data.</text>
</comment>
<name>A0A6A7YAG8_9HYPH</name>
<feature type="transmembrane region" description="Helical" evidence="3">
    <location>
        <begin position="44"/>
        <end position="62"/>
    </location>
</feature>
<feature type="transmembrane region" description="Helical" evidence="3">
    <location>
        <begin position="97"/>
        <end position="115"/>
    </location>
</feature>
<dbReference type="PANTHER" id="PTHR34295:SF1">
    <property type="entry name" value="BIOTIN TRANSPORTER BIOY"/>
    <property type="match status" value="1"/>
</dbReference>
<keyword evidence="2 3" id="KW-0472">Membrane</keyword>
<keyword evidence="2" id="KW-0813">Transport</keyword>
<proteinExistence type="inferred from homology"/>
<accession>A0A6A7YAG8</accession>
<sequence>MSLSSLAFSRSLKSSRLATQAVAVVLGSALIAAAAQIQVPMIPVPMTMQTFAVLAIGMLYGPRLAFFTLAAYVFEGVIGLPVFAGGANFAVLLAKPFTIGYIAGFVAAAVVAGAVAEGSAGVLRSALAVIAGTVALYVLGLGWLAYMMGGDVAKAVSLGLVPFLLGDAVKAALAIAVRESLGRIRF</sequence>
<keyword evidence="5" id="KW-1185">Reference proteome</keyword>
<gene>
    <name evidence="4" type="ORF">F0357_22205</name>
</gene>